<dbReference type="Pfam" id="PF13354">
    <property type="entry name" value="Beta-lactamase2"/>
    <property type="match status" value="1"/>
</dbReference>
<reference evidence="8" key="1">
    <citation type="submission" date="2024-07" db="EMBL/GenBank/DDBJ databases">
        <title>Complete genome sequences of cellulolytic bacteria, Kitasatospora sp. CMC57 and Streptomyces sp. CMC78, isolated from Japanese agricultural soil.</title>
        <authorList>
            <person name="Hashimoto T."/>
            <person name="Ito M."/>
            <person name="Iwamoto M."/>
            <person name="Fukahori D."/>
            <person name="Shoda T."/>
            <person name="Sakoda M."/>
            <person name="Morohoshi T."/>
            <person name="Mitsuboshi M."/>
            <person name="Nishizawa T."/>
        </authorList>
    </citation>
    <scope>NUCLEOTIDE SEQUENCE</scope>
    <source>
        <strain evidence="8">CMC57</strain>
    </source>
</reference>
<keyword evidence="4 6" id="KW-0378">Hydrolase</keyword>
<dbReference type="GO" id="GO:0030655">
    <property type="term" value="P:beta-lactam antibiotic catabolic process"/>
    <property type="evidence" value="ECO:0007669"/>
    <property type="project" value="InterPro"/>
</dbReference>
<evidence type="ECO:0000313" key="8">
    <source>
        <dbReference type="EMBL" id="BFP44152.1"/>
    </source>
</evidence>
<keyword evidence="5 6" id="KW-0046">Antibiotic resistance</keyword>
<dbReference type="Gene3D" id="3.40.710.10">
    <property type="entry name" value="DD-peptidase/beta-lactamase superfamily"/>
    <property type="match status" value="1"/>
</dbReference>
<gene>
    <name evidence="8" type="primary">blaPEN-bpc</name>
    <name evidence="8" type="ORF">KCMC57_05200</name>
</gene>
<dbReference type="AlphaFoldDB" id="A0AB33JUU4"/>
<dbReference type="PROSITE" id="PS00146">
    <property type="entry name" value="BETA_LACTAMASE_A"/>
    <property type="match status" value="1"/>
</dbReference>
<dbReference type="GO" id="GO:0008800">
    <property type="term" value="F:beta-lactamase activity"/>
    <property type="evidence" value="ECO:0007669"/>
    <property type="project" value="UniProtKB-UniRule"/>
</dbReference>
<dbReference type="NCBIfam" id="NF033103">
    <property type="entry name" value="bla_class_A"/>
    <property type="match status" value="1"/>
</dbReference>
<feature type="domain" description="Beta-lactamase class A catalytic" evidence="7">
    <location>
        <begin position="57"/>
        <end position="277"/>
    </location>
</feature>
<dbReference type="InterPro" id="IPR000871">
    <property type="entry name" value="Beta-lactam_class-A"/>
</dbReference>
<comment type="catalytic activity">
    <reaction evidence="6">
        <text>a beta-lactam + H2O = a substituted beta-amino acid</text>
        <dbReference type="Rhea" id="RHEA:20401"/>
        <dbReference type="ChEBI" id="CHEBI:15377"/>
        <dbReference type="ChEBI" id="CHEBI:35627"/>
        <dbReference type="ChEBI" id="CHEBI:140347"/>
        <dbReference type="EC" id="3.5.2.6"/>
    </reaction>
</comment>
<evidence type="ECO:0000256" key="3">
    <source>
        <dbReference type="ARBA" id="ARBA00018879"/>
    </source>
</evidence>
<dbReference type="PANTHER" id="PTHR35333:SF3">
    <property type="entry name" value="BETA-LACTAMASE-TYPE TRANSPEPTIDASE FOLD CONTAINING PROTEIN"/>
    <property type="match status" value="1"/>
</dbReference>
<sequence length="317" mass="33364">METFERRPSRRTVLTAGFGTTLAVSLGGPARAAGGTLPDAVTRALADLEREHGARLGVFARNMVTGGCVAYRADELFPICSVHKTITAAAVLRDLDRNGEFLAERIRYTEQDVRSAGYAPITGTAEHLATGMTVAELCAAALCYSDNAADNLLLRQLGGPTSVTRFCRSIGDGVTRLDRWEPELNSAEPGRVTDTTSPAAIGRSHMKLVLGNALAPHDRRQLTRWLLANTTSGARFRAGLPEGWALADKTGTGNYGTTNDVGIAWTPDRTPVVLAVLSTKPAADAPADEPLVARTAALLAAALTGPSGPPPKRPDAG</sequence>
<dbReference type="PRINTS" id="PR00118">
    <property type="entry name" value="BLACTAMASEA"/>
</dbReference>
<dbReference type="RefSeq" id="WP_407986749.1">
    <property type="nucleotide sequence ID" value="NZ_AP035881.2"/>
</dbReference>
<dbReference type="PANTHER" id="PTHR35333">
    <property type="entry name" value="BETA-LACTAMASE"/>
    <property type="match status" value="1"/>
</dbReference>
<evidence type="ECO:0000256" key="1">
    <source>
        <dbReference type="ARBA" id="ARBA00009009"/>
    </source>
</evidence>
<accession>A0AB33JUU4</accession>
<protein>
    <recommendedName>
        <fullName evidence="3 6">Beta-lactamase</fullName>
        <ecNumber evidence="2 6">3.5.2.6</ecNumber>
    </recommendedName>
</protein>
<dbReference type="SUPFAM" id="SSF56601">
    <property type="entry name" value="beta-lactamase/transpeptidase-like"/>
    <property type="match status" value="1"/>
</dbReference>
<dbReference type="GO" id="GO:0046677">
    <property type="term" value="P:response to antibiotic"/>
    <property type="evidence" value="ECO:0007669"/>
    <property type="project" value="UniProtKB-UniRule"/>
</dbReference>
<dbReference type="InterPro" id="IPR045155">
    <property type="entry name" value="Beta-lactam_cat"/>
</dbReference>
<proteinExistence type="inferred from homology"/>
<comment type="similarity">
    <text evidence="1 6">Belongs to the class-A beta-lactamase family.</text>
</comment>
<evidence type="ECO:0000259" key="7">
    <source>
        <dbReference type="Pfam" id="PF13354"/>
    </source>
</evidence>
<dbReference type="EC" id="3.5.2.6" evidence="2 6"/>
<evidence type="ECO:0000256" key="2">
    <source>
        <dbReference type="ARBA" id="ARBA00012865"/>
    </source>
</evidence>
<dbReference type="InterPro" id="IPR023650">
    <property type="entry name" value="Beta-lactam_class-A_AS"/>
</dbReference>
<dbReference type="EMBL" id="AP035881">
    <property type="protein sequence ID" value="BFP44152.1"/>
    <property type="molecule type" value="Genomic_DNA"/>
</dbReference>
<evidence type="ECO:0000256" key="5">
    <source>
        <dbReference type="ARBA" id="ARBA00023251"/>
    </source>
</evidence>
<dbReference type="InterPro" id="IPR006311">
    <property type="entry name" value="TAT_signal"/>
</dbReference>
<dbReference type="InterPro" id="IPR012338">
    <property type="entry name" value="Beta-lactam/transpept-like"/>
</dbReference>
<evidence type="ECO:0000256" key="4">
    <source>
        <dbReference type="ARBA" id="ARBA00022801"/>
    </source>
</evidence>
<organism evidence="8">
    <name type="scientific">Kitasatospora sp. CMC57</name>
    <dbReference type="NCBI Taxonomy" id="3231513"/>
    <lineage>
        <taxon>Bacteria</taxon>
        <taxon>Bacillati</taxon>
        <taxon>Actinomycetota</taxon>
        <taxon>Actinomycetes</taxon>
        <taxon>Kitasatosporales</taxon>
        <taxon>Streptomycetaceae</taxon>
        <taxon>Kitasatospora</taxon>
    </lineage>
</organism>
<dbReference type="PROSITE" id="PS51318">
    <property type="entry name" value="TAT"/>
    <property type="match status" value="1"/>
</dbReference>
<evidence type="ECO:0000256" key="6">
    <source>
        <dbReference type="RuleBase" id="RU361140"/>
    </source>
</evidence>
<name>A0AB33JUU4_9ACTN</name>